<evidence type="ECO:0000313" key="2">
    <source>
        <dbReference type="Proteomes" id="UP001150581"/>
    </source>
</evidence>
<name>A0ACC1IGD6_9FUNG</name>
<dbReference type="EC" id="3.4.24.56" evidence="1"/>
<keyword evidence="2" id="KW-1185">Reference proteome</keyword>
<evidence type="ECO:0000313" key="1">
    <source>
        <dbReference type="EMBL" id="KAJ1892834.1"/>
    </source>
</evidence>
<sequence length="917" mass="103279">MATPPELPGLAHLLEHVLFMSSAKYPDEDEYRAYLSGFSGKANAYTDNANTCFHFDVSNSGLEGALDRFSRFFIDPLINADSVHRELHAVDSEHTLYTRMDSWRQYIMFKAITDQTHPYAIYGNGNTGTLKESADKLGLDLHQELVNFYQKFYSADIMNLVIYGNHGLDQLTEWAVSMFSSIESKGVTKPLLPTHHPLSSNHLGKIVHFESISNDCYIKLVFAFPETKSQYASGAELYLCSLLSRQGKGSLLQFLKHQGWANGIDAGIENSIYDKFNFLHIRLYATHDGITHYEEIVRAVFVYLRVVTKQGLKEWYFDELSCIKLFDFNTRTADDIVNWICELAEHCHNESTNKWYSTRHGFGISSRGSIMSKIDIPDMNKSPRSAALHDLYIMYAELIISEKFYDAMCFGIEINISKQESSIIITVNGFQNTKTTLLCAIIDRLKAQLTVDRRLFEISLFELGHKYDIARLDSPQKIAKGNFHSINNKHIWDTETLTQAMTSLTPSDLQTVCACIFNTSHTKMTFYGRMQKRDVIEAMRTTTVSKTSLVIPTFTRSNNSVSDIPPGHYIQTTTAPDKDQQSSAVIVNIYCGQLSNAHDTVAGTVLFNLVNSAYFSQLRTAEHLGYSVGAENISFGVGRSILSFSVEGEPNPVYATMRIDRFIAEFRQVLVSYDERKLASQIETQISACQGLPWSVLRKNTGGFWPRAKHAVFNFIATDEKIRALRRLSRDDLVAYWDKYINPKTAAARNYTRIDCQVWSFRILQPTAEQLCRYKSGIIALYGCLNQNGIYGISMSNLETTVAHASANDNVDSLLAKLAQTIKHRADAAQLARVVSSDQNSRVKTALGMAIDERKEAAALAYLSAENKLLAASIGVQQTPNGAWLVRNIKKFKSVQAVLQPKHIALQVSCYCKEFCK</sequence>
<proteinExistence type="predicted"/>
<dbReference type="EMBL" id="JANBPG010000927">
    <property type="protein sequence ID" value="KAJ1892834.1"/>
    <property type="molecule type" value="Genomic_DNA"/>
</dbReference>
<keyword evidence="1" id="KW-0378">Hydrolase</keyword>
<keyword evidence="1" id="KW-0645">Protease</keyword>
<protein>
    <submittedName>
        <fullName evidence="1">Metalloprotease</fullName>
        <ecNumber evidence="1">3.4.24.56</ecNumber>
    </submittedName>
</protein>
<organism evidence="1 2">
    <name type="scientific">Kickxella alabastrina</name>
    <dbReference type="NCBI Taxonomy" id="61397"/>
    <lineage>
        <taxon>Eukaryota</taxon>
        <taxon>Fungi</taxon>
        <taxon>Fungi incertae sedis</taxon>
        <taxon>Zoopagomycota</taxon>
        <taxon>Kickxellomycotina</taxon>
        <taxon>Kickxellomycetes</taxon>
        <taxon>Kickxellales</taxon>
        <taxon>Kickxellaceae</taxon>
        <taxon>Kickxella</taxon>
    </lineage>
</organism>
<keyword evidence="1" id="KW-0482">Metalloprotease</keyword>
<comment type="caution">
    <text evidence="1">The sequence shown here is derived from an EMBL/GenBank/DDBJ whole genome shotgun (WGS) entry which is preliminary data.</text>
</comment>
<dbReference type="Proteomes" id="UP001150581">
    <property type="component" value="Unassembled WGS sequence"/>
</dbReference>
<reference evidence="1" key="1">
    <citation type="submission" date="2022-07" db="EMBL/GenBank/DDBJ databases">
        <title>Phylogenomic reconstructions and comparative analyses of Kickxellomycotina fungi.</title>
        <authorList>
            <person name="Reynolds N.K."/>
            <person name="Stajich J.E."/>
            <person name="Barry K."/>
            <person name="Grigoriev I.V."/>
            <person name="Crous P."/>
            <person name="Smith M.E."/>
        </authorList>
    </citation>
    <scope>NUCLEOTIDE SEQUENCE</scope>
    <source>
        <strain evidence="1">Benny 63K</strain>
    </source>
</reference>
<accession>A0ACC1IGD6</accession>
<gene>
    <name evidence="1" type="primary">STE23_2</name>
    <name evidence="1" type="ORF">LPJ66_006109</name>
</gene>